<feature type="transmembrane region" description="Helical" evidence="14">
    <location>
        <begin position="264"/>
        <end position="280"/>
    </location>
</feature>
<keyword evidence="7 14" id="KW-0378">Hydrolase</keyword>
<dbReference type="PANTHER" id="PTHR30622">
    <property type="entry name" value="UNDECAPRENYL-DIPHOSPHATASE"/>
    <property type="match status" value="1"/>
</dbReference>
<dbReference type="PANTHER" id="PTHR30622:SF3">
    <property type="entry name" value="UNDECAPRENYL-DIPHOSPHATASE"/>
    <property type="match status" value="1"/>
</dbReference>
<accession>A0ABN0P016</accession>
<evidence type="ECO:0000256" key="14">
    <source>
        <dbReference type="HAMAP-Rule" id="MF_01006"/>
    </source>
</evidence>
<feature type="transmembrane region" description="Helical" evidence="14">
    <location>
        <begin position="197"/>
        <end position="219"/>
    </location>
</feature>
<comment type="miscellaneous">
    <text evidence="14">Bacitracin is thought to be involved in the inhibition of peptidoglycan synthesis by sequestering undecaprenyl diphosphate, thereby reducing the pool of lipid carrier available.</text>
</comment>
<dbReference type="EMBL" id="AWVH01000024">
    <property type="protein sequence ID" value="ERJ93566.1"/>
    <property type="molecule type" value="Genomic_DNA"/>
</dbReference>
<comment type="catalytic activity">
    <reaction evidence="13 14">
        <text>di-trans,octa-cis-undecaprenyl diphosphate + H2O = di-trans,octa-cis-undecaprenyl phosphate + phosphate + H(+)</text>
        <dbReference type="Rhea" id="RHEA:28094"/>
        <dbReference type="ChEBI" id="CHEBI:15377"/>
        <dbReference type="ChEBI" id="CHEBI:15378"/>
        <dbReference type="ChEBI" id="CHEBI:43474"/>
        <dbReference type="ChEBI" id="CHEBI:58405"/>
        <dbReference type="ChEBI" id="CHEBI:60392"/>
        <dbReference type="EC" id="3.6.1.27"/>
    </reaction>
</comment>
<protein>
    <recommendedName>
        <fullName evidence="4 14">Undecaprenyl-diphosphatase</fullName>
        <ecNumber evidence="3 14">3.6.1.27</ecNumber>
    </recommendedName>
    <alternativeName>
        <fullName evidence="12 14">Bacitracin resistance protein</fullName>
    </alternativeName>
    <alternativeName>
        <fullName evidence="11 14">Undecaprenyl pyrophosphate phosphatase</fullName>
    </alternativeName>
</protein>
<dbReference type="RefSeq" id="WP_021687073.1">
    <property type="nucleotide sequence ID" value="NZ_KI260564.1"/>
</dbReference>
<name>A0ABN0P016_TRELE</name>
<evidence type="ECO:0000256" key="11">
    <source>
        <dbReference type="ARBA" id="ARBA00032707"/>
    </source>
</evidence>
<feature type="transmembrane region" description="Helical" evidence="14">
    <location>
        <begin position="162"/>
        <end position="191"/>
    </location>
</feature>
<evidence type="ECO:0000256" key="9">
    <source>
        <dbReference type="ARBA" id="ARBA00023136"/>
    </source>
</evidence>
<feature type="transmembrane region" description="Helical" evidence="14">
    <location>
        <begin position="92"/>
        <end position="113"/>
    </location>
</feature>
<gene>
    <name evidence="14" type="primary">uppP</name>
    <name evidence="15" type="ORF">HMPREF9193_00855</name>
</gene>
<feature type="transmembrane region" description="Helical" evidence="14">
    <location>
        <begin position="119"/>
        <end position="141"/>
    </location>
</feature>
<dbReference type="InterPro" id="IPR003824">
    <property type="entry name" value="UppP"/>
</dbReference>
<keyword evidence="5 14" id="KW-1003">Cell membrane</keyword>
<feature type="transmembrane region" description="Helical" evidence="14">
    <location>
        <begin position="231"/>
        <end position="252"/>
    </location>
</feature>
<reference evidence="15 16" key="1">
    <citation type="submission" date="2013-08" db="EMBL/GenBank/DDBJ databases">
        <authorList>
            <person name="Weinstock G."/>
            <person name="Sodergren E."/>
            <person name="Wylie T."/>
            <person name="Fulton L."/>
            <person name="Fulton R."/>
            <person name="Fronick C."/>
            <person name="O'Laughlin M."/>
            <person name="Godfrey J."/>
            <person name="Miner T."/>
            <person name="Herter B."/>
            <person name="Appelbaum E."/>
            <person name="Cordes M."/>
            <person name="Lek S."/>
            <person name="Wollam A."/>
            <person name="Pepin K.H."/>
            <person name="Palsikar V.B."/>
            <person name="Mitreva M."/>
            <person name="Wilson R.K."/>
        </authorList>
    </citation>
    <scope>NUCLEOTIDE SEQUENCE [LARGE SCALE GENOMIC DNA]</scope>
    <source>
        <strain evidence="15 16">ATCC 700332</strain>
    </source>
</reference>
<keyword evidence="8 14" id="KW-1133">Transmembrane helix</keyword>
<evidence type="ECO:0000256" key="13">
    <source>
        <dbReference type="ARBA" id="ARBA00047594"/>
    </source>
</evidence>
<keyword evidence="16" id="KW-1185">Reference proteome</keyword>
<keyword evidence="14" id="KW-0573">Peptidoglycan synthesis</keyword>
<evidence type="ECO:0000313" key="16">
    <source>
        <dbReference type="Proteomes" id="UP000016649"/>
    </source>
</evidence>
<evidence type="ECO:0000256" key="2">
    <source>
        <dbReference type="ARBA" id="ARBA00010621"/>
    </source>
</evidence>
<evidence type="ECO:0000256" key="7">
    <source>
        <dbReference type="ARBA" id="ARBA00022801"/>
    </source>
</evidence>
<evidence type="ECO:0000256" key="1">
    <source>
        <dbReference type="ARBA" id="ARBA00004651"/>
    </source>
</evidence>
<dbReference type="Pfam" id="PF02673">
    <property type="entry name" value="BacA"/>
    <property type="match status" value="1"/>
</dbReference>
<organism evidence="15 16">
    <name type="scientific">Treponema lecithinolyticum ATCC 700332</name>
    <dbReference type="NCBI Taxonomy" id="1321815"/>
    <lineage>
        <taxon>Bacteria</taxon>
        <taxon>Pseudomonadati</taxon>
        <taxon>Spirochaetota</taxon>
        <taxon>Spirochaetia</taxon>
        <taxon>Spirochaetales</taxon>
        <taxon>Treponemataceae</taxon>
        <taxon>Treponema</taxon>
    </lineage>
</organism>
<proteinExistence type="inferred from homology"/>
<comment type="function">
    <text evidence="14">Catalyzes the dephosphorylation of undecaprenyl diphosphate (UPP). Confers resistance to bacitracin.</text>
</comment>
<comment type="caution">
    <text evidence="15">The sequence shown here is derived from an EMBL/GenBank/DDBJ whole genome shotgun (WGS) entry which is preliminary data.</text>
</comment>
<keyword evidence="14" id="KW-0133">Cell shape</keyword>
<dbReference type="EC" id="3.6.1.27" evidence="3 14"/>
<comment type="similarity">
    <text evidence="2 14">Belongs to the UppP family.</text>
</comment>
<dbReference type="HAMAP" id="MF_01006">
    <property type="entry name" value="Undec_diphosphatase"/>
    <property type="match status" value="1"/>
</dbReference>
<dbReference type="Proteomes" id="UP000016649">
    <property type="component" value="Unassembled WGS sequence"/>
</dbReference>
<comment type="subcellular location">
    <subcellularLocation>
        <location evidence="1 14">Cell membrane</location>
        <topology evidence="1 14">Multi-pass membrane protein</topology>
    </subcellularLocation>
</comment>
<evidence type="ECO:0000256" key="10">
    <source>
        <dbReference type="ARBA" id="ARBA00023251"/>
    </source>
</evidence>
<keyword evidence="6 14" id="KW-0812">Transmembrane</keyword>
<evidence type="ECO:0000256" key="5">
    <source>
        <dbReference type="ARBA" id="ARBA00022475"/>
    </source>
</evidence>
<dbReference type="NCBIfam" id="NF001391">
    <property type="entry name" value="PRK00281.1-5"/>
    <property type="match status" value="1"/>
</dbReference>
<evidence type="ECO:0000256" key="8">
    <source>
        <dbReference type="ARBA" id="ARBA00022989"/>
    </source>
</evidence>
<sequence>MEYLFFVEIIKTFIIAVVEGITEWLPVSSSGHMLLVDAFLPLKSSAEFKSLFFIVIQLAAVCAVIVLFWNDMFPFRFGEKNIKQKTVVQKDIFALWFKTIIACIPGATAVFFFGDYIEAHLQTPVVISCALIFYGILFIVVERINEKRSARIEQLSAIDYKTAFIIGLFQVLSIIPGTSRSGATIIGALLIGVSRTAAAGFTFFLAVPVMLGSSLLKLLKYGGSLSANEAFLLLTGCTVSFAVSLAAVKFLMNYIKKHDFKVFGWYRIALGFTVLLALKIM</sequence>
<evidence type="ECO:0000256" key="12">
    <source>
        <dbReference type="ARBA" id="ARBA00032932"/>
    </source>
</evidence>
<evidence type="ECO:0000256" key="4">
    <source>
        <dbReference type="ARBA" id="ARBA00021581"/>
    </source>
</evidence>
<keyword evidence="9 14" id="KW-0472">Membrane</keyword>
<evidence type="ECO:0000256" key="3">
    <source>
        <dbReference type="ARBA" id="ARBA00012374"/>
    </source>
</evidence>
<keyword evidence="14" id="KW-0961">Cell wall biogenesis/degradation</keyword>
<feature type="transmembrane region" description="Helical" evidence="14">
    <location>
        <begin position="51"/>
        <end position="71"/>
    </location>
</feature>
<dbReference type="NCBIfam" id="TIGR00753">
    <property type="entry name" value="undec_PP_bacA"/>
    <property type="match status" value="1"/>
</dbReference>
<evidence type="ECO:0000313" key="15">
    <source>
        <dbReference type="EMBL" id="ERJ93566.1"/>
    </source>
</evidence>
<keyword evidence="10 14" id="KW-0046">Antibiotic resistance</keyword>
<evidence type="ECO:0000256" key="6">
    <source>
        <dbReference type="ARBA" id="ARBA00022692"/>
    </source>
</evidence>